<dbReference type="Proteomes" id="UP001151760">
    <property type="component" value="Unassembled WGS sequence"/>
</dbReference>
<reference evidence="3" key="2">
    <citation type="submission" date="2022-01" db="EMBL/GenBank/DDBJ databases">
        <authorList>
            <person name="Yamashiro T."/>
            <person name="Shiraishi A."/>
            <person name="Satake H."/>
            <person name="Nakayama K."/>
        </authorList>
    </citation>
    <scope>NUCLEOTIDE SEQUENCE</scope>
</reference>
<evidence type="ECO:0000256" key="1">
    <source>
        <dbReference type="SAM" id="Coils"/>
    </source>
</evidence>
<dbReference type="CDD" id="cd21931">
    <property type="entry name" value="TD_EMAP-like"/>
    <property type="match status" value="1"/>
</dbReference>
<reference evidence="3" key="1">
    <citation type="journal article" date="2022" name="Int. J. Mol. Sci.">
        <title>Draft Genome of Tanacetum Coccineum: Genomic Comparison of Closely Related Tanacetum-Family Plants.</title>
        <authorList>
            <person name="Yamashiro T."/>
            <person name="Shiraishi A."/>
            <person name="Nakayama K."/>
            <person name="Satake H."/>
        </authorList>
    </citation>
    <scope>NUCLEOTIDE SEQUENCE</scope>
</reference>
<accession>A0ABQ5CUE1</accession>
<sequence length="510" mass="56664">MAALKFADTHNMVAFLEKPTKSVGFEEIVDFLNAHSIRYALTINPTIYVSCIEQFWSTAKTKTINKETQIHALVDGKKIVITKSSVRRDFQLADEEASAIICLATNQTFNFSKMIFDGMIRNLDNASSKFLMYPRFVQLFLEKPIDNHSVHKRKYIASFHTKKIFANMKRIGKEFSGNVTPLFPSMVVQNQSQMGEGSAIPTDPQHTPTFIPSTSQPQKTQKPRKHKRQDTKIPQFSGPTEHVADEVVYKERDDRLVRAATTASSLEAEQDNGNITKTQSKATPNEPGSQGTSSGGSPRRQETMGDTISQTWFENVSKTSNDSLLVGVNTLRSDEDSLKLKELMELCTNLQNRVIDLEKTKTSQAQEITSLKRRVKRLEKKGGSRTHKLKRLYKIGSKARVASSGEESLGEEDASKQGRKIDDIDADEGVTLVDETAENQGRFNDEEMFDAGVLDGEEVFANAEQEVVAVKEVHVEEVKKVVSTAEVTTAGIEVTTASATTTTADDLTLA</sequence>
<feature type="compositionally biased region" description="Low complexity" evidence="2">
    <location>
        <begin position="288"/>
        <end position="297"/>
    </location>
</feature>
<comment type="caution">
    <text evidence="3">The sequence shown here is derived from an EMBL/GenBank/DDBJ whole genome shotgun (WGS) entry which is preliminary data.</text>
</comment>
<feature type="compositionally biased region" description="Polar residues" evidence="2">
    <location>
        <begin position="204"/>
        <end position="220"/>
    </location>
</feature>
<protein>
    <recommendedName>
        <fullName evidence="5">Xylulose kinase-1</fullName>
    </recommendedName>
</protein>
<feature type="coiled-coil region" evidence="1">
    <location>
        <begin position="340"/>
        <end position="381"/>
    </location>
</feature>
<dbReference type="InterPro" id="IPR049813">
    <property type="entry name" value="Elp-1-like_TD"/>
</dbReference>
<dbReference type="EMBL" id="BQNB010014458">
    <property type="protein sequence ID" value="GJT28419.1"/>
    <property type="molecule type" value="Genomic_DNA"/>
</dbReference>
<feature type="compositionally biased region" description="Polar residues" evidence="2">
    <location>
        <begin position="261"/>
        <end position="287"/>
    </location>
</feature>
<feature type="region of interest" description="Disordered" evidence="2">
    <location>
        <begin position="261"/>
        <end position="303"/>
    </location>
</feature>
<proteinExistence type="predicted"/>
<evidence type="ECO:0000256" key="2">
    <source>
        <dbReference type="SAM" id="MobiDB-lite"/>
    </source>
</evidence>
<evidence type="ECO:0008006" key="5">
    <source>
        <dbReference type="Google" id="ProtNLM"/>
    </source>
</evidence>
<gene>
    <name evidence="3" type="ORF">Tco_0908694</name>
</gene>
<keyword evidence="1" id="KW-0175">Coiled coil</keyword>
<keyword evidence="4" id="KW-1185">Reference proteome</keyword>
<feature type="region of interest" description="Disordered" evidence="2">
    <location>
        <begin position="192"/>
        <end position="249"/>
    </location>
</feature>
<organism evidence="3 4">
    <name type="scientific">Tanacetum coccineum</name>
    <dbReference type="NCBI Taxonomy" id="301880"/>
    <lineage>
        <taxon>Eukaryota</taxon>
        <taxon>Viridiplantae</taxon>
        <taxon>Streptophyta</taxon>
        <taxon>Embryophyta</taxon>
        <taxon>Tracheophyta</taxon>
        <taxon>Spermatophyta</taxon>
        <taxon>Magnoliopsida</taxon>
        <taxon>eudicotyledons</taxon>
        <taxon>Gunneridae</taxon>
        <taxon>Pentapetalae</taxon>
        <taxon>asterids</taxon>
        <taxon>campanulids</taxon>
        <taxon>Asterales</taxon>
        <taxon>Asteraceae</taxon>
        <taxon>Asteroideae</taxon>
        <taxon>Anthemideae</taxon>
        <taxon>Anthemidinae</taxon>
        <taxon>Tanacetum</taxon>
    </lineage>
</organism>
<evidence type="ECO:0000313" key="4">
    <source>
        <dbReference type="Proteomes" id="UP001151760"/>
    </source>
</evidence>
<evidence type="ECO:0000313" key="3">
    <source>
        <dbReference type="EMBL" id="GJT28419.1"/>
    </source>
</evidence>
<name>A0ABQ5CUE1_9ASTR</name>